<dbReference type="InterPro" id="IPR036291">
    <property type="entry name" value="NAD(P)-bd_dom_sf"/>
</dbReference>
<gene>
    <name evidence="4" type="ORF">GA0111570_10939</name>
</gene>
<dbReference type="STRING" id="1577474.GA0111570_10939"/>
<dbReference type="PANTHER" id="PTHR43639:SF1">
    <property type="entry name" value="SHORT-CHAIN DEHYDROGENASE_REDUCTASE FAMILY PROTEIN"/>
    <property type="match status" value="1"/>
</dbReference>
<evidence type="ECO:0000256" key="2">
    <source>
        <dbReference type="ARBA" id="ARBA00023002"/>
    </source>
</evidence>
<dbReference type="SUPFAM" id="SSF51735">
    <property type="entry name" value="NAD(P)-binding Rossmann-fold domains"/>
    <property type="match status" value="1"/>
</dbReference>
<dbReference type="PRINTS" id="PR00080">
    <property type="entry name" value="SDRFAMILY"/>
</dbReference>
<dbReference type="PANTHER" id="PTHR43639">
    <property type="entry name" value="OXIDOREDUCTASE, SHORT-CHAIN DEHYDROGENASE/REDUCTASE FAMILY (AFU_ORTHOLOGUE AFUA_5G02870)"/>
    <property type="match status" value="1"/>
</dbReference>
<sequence length="277" mass="28621">MSQTPAPPTPAPVPAPAPVTGPVSLRGRTIVVTGANTGIGAAIAKLAGATGMNVVIDYVAHPELNQPLIDEIVAAGGQAIAVQADVTRVEHLQSLVDAAVDAYGRLDVWVNNAGVETRLSLLEDTEEKYDFVMDINMKGAYFGAQVAAKRFIAQGSRGVIVNVSSVHEDWPMPGNTAYCVAKGGLRMFAKNVGVELADHGIRVVNVAPGAISTPINKETEADPGKIKQLNESIPAGRIGQPSEVASVVLFVASDEASYMTATTVTVDGGITQGAAGL</sequence>
<comment type="similarity">
    <text evidence="1">Belongs to the short-chain dehydrogenases/reductases (SDR) family.</text>
</comment>
<dbReference type="PRINTS" id="PR00081">
    <property type="entry name" value="GDHRDH"/>
</dbReference>
<evidence type="ECO:0000256" key="1">
    <source>
        <dbReference type="ARBA" id="ARBA00006484"/>
    </source>
</evidence>
<accession>A0A1G6HF41</accession>
<name>A0A1G6HF41_9ACTN</name>
<dbReference type="AlphaFoldDB" id="A0A1G6HF41"/>
<keyword evidence="5" id="KW-1185">Reference proteome</keyword>
<dbReference type="InterPro" id="IPR002347">
    <property type="entry name" value="SDR_fam"/>
</dbReference>
<dbReference type="Pfam" id="PF13561">
    <property type="entry name" value="adh_short_C2"/>
    <property type="match status" value="1"/>
</dbReference>
<dbReference type="RefSeq" id="WP_092611999.1">
    <property type="nucleotide sequence ID" value="NZ_FMYF01000009.1"/>
</dbReference>
<evidence type="ECO:0000313" key="5">
    <source>
        <dbReference type="Proteomes" id="UP000199086"/>
    </source>
</evidence>
<feature type="compositionally biased region" description="Pro residues" evidence="3">
    <location>
        <begin position="1"/>
        <end position="19"/>
    </location>
</feature>
<evidence type="ECO:0000256" key="3">
    <source>
        <dbReference type="SAM" id="MobiDB-lite"/>
    </source>
</evidence>
<dbReference type="PROSITE" id="PS00061">
    <property type="entry name" value="ADH_SHORT"/>
    <property type="match status" value="1"/>
</dbReference>
<evidence type="ECO:0000313" key="4">
    <source>
        <dbReference type="EMBL" id="SDB92565.1"/>
    </source>
</evidence>
<dbReference type="FunFam" id="3.40.50.720:FF:000084">
    <property type="entry name" value="Short-chain dehydrogenase reductase"/>
    <property type="match status" value="1"/>
</dbReference>
<reference evidence="4 5" key="1">
    <citation type="submission" date="2016-06" db="EMBL/GenBank/DDBJ databases">
        <authorList>
            <person name="Olsen C.W."/>
            <person name="Carey S."/>
            <person name="Hinshaw L."/>
            <person name="Karasin A.I."/>
        </authorList>
    </citation>
    <scope>NUCLEOTIDE SEQUENCE [LARGE SCALE GENOMIC DNA]</scope>
    <source>
        <strain evidence="4 5">LZ-22</strain>
    </source>
</reference>
<dbReference type="Proteomes" id="UP000199086">
    <property type="component" value="Unassembled WGS sequence"/>
</dbReference>
<protein>
    <submittedName>
        <fullName evidence="4">Glucose 1-dehydrogenase</fullName>
    </submittedName>
</protein>
<dbReference type="OrthoDB" id="9808187at2"/>
<feature type="region of interest" description="Disordered" evidence="3">
    <location>
        <begin position="1"/>
        <end position="20"/>
    </location>
</feature>
<dbReference type="EMBL" id="FMYF01000009">
    <property type="protein sequence ID" value="SDB92565.1"/>
    <property type="molecule type" value="Genomic_DNA"/>
</dbReference>
<proteinExistence type="inferred from homology"/>
<dbReference type="Gene3D" id="3.40.50.720">
    <property type="entry name" value="NAD(P)-binding Rossmann-like Domain"/>
    <property type="match status" value="1"/>
</dbReference>
<keyword evidence="2" id="KW-0560">Oxidoreductase</keyword>
<dbReference type="InterPro" id="IPR020904">
    <property type="entry name" value="Sc_DH/Rdtase_CS"/>
</dbReference>
<dbReference type="NCBIfam" id="NF005559">
    <property type="entry name" value="PRK07231.1"/>
    <property type="match status" value="1"/>
</dbReference>
<organism evidence="4 5">
    <name type="scientific">Raineyella antarctica</name>
    <dbReference type="NCBI Taxonomy" id="1577474"/>
    <lineage>
        <taxon>Bacteria</taxon>
        <taxon>Bacillati</taxon>
        <taxon>Actinomycetota</taxon>
        <taxon>Actinomycetes</taxon>
        <taxon>Propionibacteriales</taxon>
        <taxon>Propionibacteriaceae</taxon>
        <taxon>Raineyella</taxon>
    </lineage>
</organism>
<dbReference type="GO" id="GO:0016491">
    <property type="term" value="F:oxidoreductase activity"/>
    <property type="evidence" value="ECO:0007669"/>
    <property type="project" value="UniProtKB-KW"/>
</dbReference>